<accession>A0AA38VFS4</accession>
<name>A0AA38VFS4_9PEZI</name>
<feature type="compositionally biased region" description="Polar residues" evidence="1">
    <location>
        <begin position="14"/>
        <end position="23"/>
    </location>
</feature>
<sequence length="560" mass="60801">MALAGDPFRENKESSAYWSQQDEGPSDFFDEYVMLDDDDHLGAAGHTSSTYYEDLGFAPPDTALSPPTSIDTSQLVSLDGSVDGWDHLHPRPALSFEHTRRYGSHTPGPQRLTQQTLEEQSGLSNSAQRRLNSAVSDSELQRLEDLSMQSPRRGTAPPPSHSIPTSPRTQTAGTAHSPKKLGRMEMIYASIRKATTMRVRKMSSAPIGSDRDEEVQRGRSTKPVSQMPMTPPPTGRMLPATPSQHDPLGISFVGGQYDDPFDGPFAGQQGQVLGYPPQHGYPTGMMLPTNGQAPPNWPLTDDYASSGNSGDEIVWAGDTAQQQNLPQTPAGQGWYPATPGNPMKSVSRQPSSEFGAANAMNATLNLALHLQQGGQIYQNTQQHHHYGPLGHHHSHSESGLPIHMPQPRHPAAPILHPSHPQYPQSQHQHQQHPHGGHSHSLSLDAQQHSYLAPPTHPRPPRAGGGGDPSTPRRPKPRAPSSGARHTSLSLTSPRKPPPLPHQHQQHHQQQQQQQPRGRSSSSSPDKSTASSRTARRVTSASDLHHSTPSRSELPPSSSSA</sequence>
<dbReference type="AlphaFoldDB" id="A0AA38VFS4"/>
<evidence type="ECO:0000313" key="2">
    <source>
        <dbReference type="EMBL" id="KAJ9129582.1"/>
    </source>
</evidence>
<evidence type="ECO:0008006" key="4">
    <source>
        <dbReference type="Google" id="ProtNLM"/>
    </source>
</evidence>
<feature type="region of interest" description="Disordered" evidence="1">
    <location>
        <begin position="1"/>
        <end position="24"/>
    </location>
</feature>
<protein>
    <recommendedName>
        <fullName evidence="4">Developmental regulatory protein wetA</fullName>
    </recommendedName>
</protein>
<dbReference type="EMBL" id="JANBVN010000323">
    <property type="protein sequence ID" value="KAJ9129582.1"/>
    <property type="molecule type" value="Genomic_DNA"/>
</dbReference>
<evidence type="ECO:0000256" key="1">
    <source>
        <dbReference type="SAM" id="MobiDB-lite"/>
    </source>
</evidence>
<keyword evidence="3" id="KW-1185">Reference proteome</keyword>
<gene>
    <name evidence="2" type="ORF">NKR19_g10301</name>
</gene>
<dbReference type="Proteomes" id="UP001174691">
    <property type="component" value="Unassembled WGS sequence"/>
</dbReference>
<feature type="region of interest" description="Disordered" evidence="1">
    <location>
        <begin position="96"/>
        <end position="183"/>
    </location>
</feature>
<reference evidence="2" key="1">
    <citation type="submission" date="2022-07" db="EMBL/GenBank/DDBJ databases">
        <title>Fungi with potential for degradation of polypropylene.</title>
        <authorList>
            <person name="Gostincar C."/>
        </authorList>
    </citation>
    <scope>NUCLEOTIDE SEQUENCE</scope>
    <source>
        <strain evidence="2">EXF-13287</strain>
    </source>
</reference>
<feature type="region of interest" description="Disordered" evidence="1">
    <location>
        <begin position="203"/>
        <end position="232"/>
    </location>
</feature>
<evidence type="ECO:0000313" key="3">
    <source>
        <dbReference type="Proteomes" id="UP001174691"/>
    </source>
</evidence>
<feature type="compositionally biased region" description="Basic residues" evidence="1">
    <location>
        <begin position="383"/>
        <end position="394"/>
    </location>
</feature>
<feature type="compositionally biased region" description="Polar residues" evidence="1">
    <location>
        <begin position="483"/>
        <end position="492"/>
    </location>
</feature>
<feature type="region of interest" description="Disordered" evidence="1">
    <location>
        <begin position="383"/>
        <end position="560"/>
    </location>
</feature>
<feature type="non-terminal residue" evidence="2">
    <location>
        <position position="560"/>
    </location>
</feature>
<feature type="compositionally biased region" description="Low complexity" evidence="1">
    <location>
        <begin position="416"/>
        <end position="428"/>
    </location>
</feature>
<comment type="caution">
    <text evidence="2">The sequence shown here is derived from an EMBL/GenBank/DDBJ whole genome shotgun (WGS) entry which is preliminary data.</text>
</comment>
<feature type="compositionally biased region" description="Low complexity" evidence="1">
    <location>
        <begin position="507"/>
        <end position="560"/>
    </location>
</feature>
<feature type="compositionally biased region" description="Polar residues" evidence="1">
    <location>
        <begin position="111"/>
        <end position="138"/>
    </location>
</feature>
<feature type="compositionally biased region" description="Polar residues" evidence="1">
    <location>
        <begin position="162"/>
        <end position="174"/>
    </location>
</feature>
<organism evidence="2 3">
    <name type="scientific">Coniochaeta hoffmannii</name>
    <dbReference type="NCBI Taxonomy" id="91930"/>
    <lineage>
        <taxon>Eukaryota</taxon>
        <taxon>Fungi</taxon>
        <taxon>Dikarya</taxon>
        <taxon>Ascomycota</taxon>
        <taxon>Pezizomycotina</taxon>
        <taxon>Sordariomycetes</taxon>
        <taxon>Sordariomycetidae</taxon>
        <taxon>Coniochaetales</taxon>
        <taxon>Coniochaetaceae</taxon>
        <taxon>Coniochaeta</taxon>
    </lineage>
</organism>
<proteinExistence type="predicted"/>